<evidence type="ECO:0000313" key="2">
    <source>
        <dbReference type="EMBL" id="MDR7326043.1"/>
    </source>
</evidence>
<dbReference type="RefSeq" id="WP_310421253.1">
    <property type="nucleotide sequence ID" value="NZ_JAVDYC010000001.1"/>
</dbReference>
<dbReference type="AlphaFoldDB" id="A0AAE3ZTZ9"/>
<proteinExistence type="predicted"/>
<keyword evidence="1" id="KW-0812">Transmembrane</keyword>
<keyword evidence="1" id="KW-1133">Transmembrane helix</keyword>
<organism evidence="2 3">
    <name type="scientific">Catenuloplanes niger</name>
    <dbReference type="NCBI Taxonomy" id="587534"/>
    <lineage>
        <taxon>Bacteria</taxon>
        <taxon>Bacillati</taxon>
        <taxon>Actinomycetota</taxon>
        <taxon>Actinomycetes</taxon>
        <taxon>Micromonosporales</taxon>
        <taxon>Micromonosporaceae</taxon>
        <taxon>Catenuloplanes</taxon>
    </lineage>
</organism>
<feature type="transmembrane region" description="Helical" evidence="1">
    <location>
        <begin position="306"/>
        <end position="324"/>
    </location>
</feature>
<keyword evidence="1" id="KW-0472">Membrane</keyword>
<protein>
    <submittedName>
        <fullName evidence="2">ABC-type transport system involved in multi-copper enzyme maturation permease subunit</fullName>
    </submittedName>
</protein>
<reference evidence="2 3" key="1">
    <citation type="submission" date="2023-07" db="EMBL/GenBank/DDBJ databases">
        <title>Sequencing the genomes of 1000 actinobacteria strains.</title>
        <authorList>
            <person name="Klenk H.-P."/>
        </authorList>
    </citation>
    <scope>NUCLEOTIDE SEQUENCE [LARGE SCALE GENOMIC DNA]</scope>
    <source>
        <strain evidence="2 3">DSM 44711</strain>
    </source>
</reference>
<comment type="caution">
    <text evidence="2">The sequence shown here is derived from an EMBL/GenBank/DDBJ whole genome shotgun (WGS) entry which is preliminary data.</text>
</comment>
<keyword evidence="3" id="KW-1185">Reference proteome</keyword>
<feature type="transmembrane region" description="Helical" evidence="1">
    <location>
        <begin position="12"/>
        <end position="34"/>
    </location>
</feature>
<evidence type="ECO:0000256" key="1">
    <source>
        <dbReference type="SAM" id="Phobius"/>
    </source>
</evidence>
<sequence length="328" mass="35347">MIWLTWRQARARILFSSAALAVVAIALVALGLALRGTIATRHGGCLSCVGTTTRLLLENRFGAPLLIAGVALLAVPVLIGVFWGAPLVARELAAGTHRLAWSQSVTRGRWLAVKLGLLGLLTLVLTGVFSALLTWVAHPWDAVFGDRFGAIEFASRGVAPLGHALFAFVLGGTAGLLLRRTVPAMVVTLVIFAAVQIAVPLAVRPYLRSPVTETVVLDAAARQNHTSFDLPRNDEVWLVGYARPGRWMVRDTAPLLHPDGSAPAPATVDACFRMAWDPACVDAAGLVFTVTYHPYERYWSIQWLELAAYTALAALTAGVAFWRLRRVS</sequence>
<gene>
    <name evidence="2" type="ORF">J2S44_006293</name>
</gene>
<feature type="transmembrane region" description="Helical" evidence="1">
    <location>
        <begin position="65"/>
        <end position="89"/>
    </location>
</feature>
<feature type="transmembrane region" description="Helical" evidence="1">
    <location>
        <begin position="185"/>
        <end position="203"/>
    </location>
</feature>
<feature type="transmembrane region" description="Helical" evidence="1">
    <location>
        <begin position="157"/>
        <end position="178"/>
    </location>
</feature>
<accession>A0AAE3ZTZ9</accession>
<name>A0AAE3ZTZ9_9ACTN</name>
<dbReference type="Proteomes" id="UP001183629">
    <property type="component" value="Unassembled WGS sequence"/>
</dbReference>
<dbReference type="EMBL" id="JAVDYC010000001">
    <property type="protein sequence ID" value="MDR7326043.1"/>
    <property type="molecule type" value="Genomic_DNA"/>
</dbReference>
<evidence type="ECO:0000313" key="3">
    <source>
        <dbReference type="Proteomes" id="UP001183629"/>
    </source>
</evidence>
<feature type="transmembrane region" description="Helical" evidence="1">
    <location>
        <begin position="110"/>
        <end position="137"/>
    </location>
</feature>